<sequence>MIEGQFESDKAIHEVSPFFCPEPLAWGKYTSTPGPDQYFLLAQFREVGQQPPEPLLFVARLADLHKRSVSPTGRFGFHTTTCHSKSPQLTDLWEDSWEVLYRKQLAHVFEQDRQKQPPWDEYDFYADLVLDKCVGRLLGPLQSEGRSIKPCLVHGNVWDGNTATDMETGKPFIFDGSAFYAHNEYELGNWRTSRHRLSDKTYIRTYKRHFPASEPS</sequence>
<dbReference type="InterPro" id="IPR011009">
    <property type="entry name" value="Kinase-like_dom_sf"/>
</dbReference>
<accession>A0ABR1VVN4</accession>
<evidence type="ECO:0000313" key="3">
    <source>
        <dbReference type="EMBL" id="KAK8075310.1"/>
    </source>
</evidence>
<evidence type="ECO:0000313" key="4">
    <source>
        <dbReference type="Proteomes" id="UP001433268"/>
    </source>
</evidence>
<dbReference type="Gene3D" id="3.90.1200.10">
    <property type="match status" value="1"/>
</dbReference>
<organism evidence="3 4">
    <name type="scientific">Apiospora hydei</name>
    <dbReference type="NCBI Taxonomy" id="1337664"/>
    <lineage>
        <taxon>Eukaryota</taxon>
        <taxon>Fungi</taxon>
        <taxon>Dikarya</taxon>
        <taxon>Ascomycota</taxon>
        <taxon>Pezizomycotina</taxon>
        <taxon>Sordariomycetes</taxon>
        <taxon>Xylariomycetidae</taxon>
        <taxon>Amphisphaeriales</taxon>
        <taxon>Apiosporaceae</taxon>
        <taxon>Apiospora</taxon>
    </lineage>
</organism>
<dbReference type="PANTHER" id="PTHR12149">
    <property type="entry name" value="FRUCTOSAMINE 3 KINASE-RELATED PROTEIN"/>
    <property type="match status" value="1"/>
</dbReference>
<protein>
    <recommendedName>
        <fullName evidence="1">protein-ribulosamine 3-kinase</fullName>
        <ecNumber evidence="1">2.7.1.172</ecNumber>
    </recommendedName>
</protein>
<dbReference type="Pfam" id="PF03881">
    <property type="entry name" value="Fructosamin_kin"/>
    <property type="match status" value="1"/>
</dbReference>
<dbReference type="InterPro" id="IPR016477">
    <property type="entry name" value="Fructo-/Ketosamine-3-kinase"/>
</dbReference>
<dbReference type="PANTHER" id="PTHR12149:SF8">
    <property type="entry name" value="PROTEIN-RIBULOSAMINE 3-KINASE"/>
    <property type="match status" value="1"/>
</dbReference>
<evidence type="ECO:0000256" key="2">
    <source>
        <dbReference type="ARBA" id="ARBA00048655"/>
    </source>
</evidence>
<comment type="caution">
    <text evidence="3">The sequence shown here is derived from an EMBL/GenBank/DDBJ whole genome shotgun (WGS) entry which is preliminary data.</text>
</comment>
<dbReference type="EC" id="2.7.1.172" evidence="1"/>
<dbReference type="Proteomes" id="UP001433268">
    <property type="component" value="Unassembled WGS sequence"/>
</dbReference>
<dbReference type="GeneID" id="92047348"/>
<reference evidence="3 4" key="1">
    <citation type="submission" date="2023-01" db="EMBL/GenBank/DDBJ databases">
        <title>Analysis of 21 Apiospora genomes using comparative genomics revels a genus with tremendous synthesis potential of carbohydrate active enzymes and secondary metabolites.</title>
        <authorList>
            <person name="Sorensen T."/>
        </authorList>
    </citation>
    <scope>NUCLEOTIDE SEQUENCE [LARGE SCALE GENOMIC DNA]</scope>
    <source>
        <strain evidence="3 4">CBS 114990</strain>
    </source>
</reference>
<name>A0ABR1VVN4_9PEZI</name>
<comment type="catalytic activity">
    <reaction evidence="2">
        <text>N(6)-D-ribulosyl-L-lysyl-[protein] + ATP = N(6)-(3-O-phospho-D-ribulosyl)-L-lysyl-[protein] + ADP + H(+)</text>
        <dbReference type="Rhea" id="RHEA:48432"/>
        <dbReference type="Rhea" id="RHEA-COMP:12103"/>
        <dbReference type="Rhea" id="RHEA-COMP:12104"/>
        <dbReference type="ChEBI" id="CHEBI:15378"/>
        <dbReference type="ChEBI" id="CHEBI:30616"/>
        <dbReference type="ChEBI" id="CHEBI:90418"/>
        <dbReference type="ChEBI" id="CHEBI:90420"/>
        <dbReference type="ChEBI" id="CHEBI:456216"/>
        <dbReference type="EC" id="2.7.1.172"/>
    </reaction>
    <physiologicalReaction direction="left-to-right" evidence="2">
        <dbReference type="Rhea" id="RHEA:48433"/>
    </physiologicalReaction>
</comment>
<gene>
    <name evidence="3" type="ORF">PG997_009973</name>
</gene>
<dbReference type="RefSeq" id="XP_066666250.1">
    <property type="nucleotide sequence ID" value="XM_066814288.1"/>
</dbReference>
<keyword evidence="4" id="KW-1185">Reference proteome</keyword>
<dbReference type="EMBL" id="JAQQWN010000007">
    <property type="protein sequence ID" value="KAK8075310.1"/>
    <property type="molecule type" value="Genomic_DNA"/>
</dbReference>
<dbReference type="SUPFAM" id="SSF56112">
    <property type="entry name" value="Protein kinase-like (PK-like)"/>
    <property type="match status" value="1"/>
</dbReference>
<evidence type="ECO:0000256" key="1">
    <source>
        <dbReference type="ARBA" id="ARBA00011961"/>
    </source>
</evidence>
<proteinExistence type="predicted"/>